<dbReference type="eggNOG" id="COG0431">
    <property type="taxonomic scope" value="Bacteria"/>
</dbReference>
<accession>Q10ZF8</accession>
<dbReference type="EMBL" id="CP000393">
    <property type="protein sequence ID" value="ABG52366.1"/>
    <property type="molecule type" value="Genomic_DNA"/>
</dbReference>
<dbReference type="KEGG" id="ter:Tery_3252"/>
<dbReference type="InterPro" id="IPR005025">
    <property type="entry name" value="FMN_Rdtase-like_dom"/>
</dbReference>
<gene>
    <name evidence="2" type="ordered locus">Tery_3252</name>
</gene>
<dbReference type="PANTHER" id="PTHR30543">
    <property type="entry name" value="CHROMATE REDUCTASE"/>
    <property type="match status" value="1"/>
</dbReference>
<dbReference type="SUPFAM" id="SSF52218">
    <property type="entry name" value="Flavoproteins"/>
    <property type="match status" value="1"/>
</dbReference>
<dbReference type="AlphaFoldDB" id="Q10ZF8"/>
<dbReference type="PANTHER" id="PTHR30543:SF21">
    <property type="entry name" value="NAD(P)H-DEPENDENT FMN REDUCTASE LOT6"/>
    <property type="match status" value="1"/>
</dbReference>
<evidence type="ECO:0000259" key="1">
    <source>
        <dbReference type="Pfam" id="PF03358"/>
    </source>
</evidence>
<name>Q10ZF8_TRIEI</name>
<dbReference type="GO" id="GO:0016491">
    <property type="term" value="F:oxidoreductase activity"/>
    <property type="evidence" value="ECO:0007669"/>
    <property type="project" value="InterPro"/>
</dbReference>
<evidence type="ECO:0000313" key="2">
    <source>
        <dbReference type="EMBL" id="ABG52366.1"/>
    </source>
</evidence>
<proteinExistence type="predicted"/>
<dbReference type="InterPro" id="IPR029039">
    <property type="entry name" value="Flavoprotein-like_sf"/>
</dbReference>
<dbReference type="STRING" id="203124.Tery_3252"/>
<organism evidence="2">
    <name type="scientific">Trichodesmium erythraeum (strain IMS101)</name>
    <dbReference type="NCBI Taxonomy" id="203124"/>
    <lineage>
        <taxon>Bacteria</taxon>
        <taxon>Bacillati</taxon>
        <taxon>Cyanobacteriota</taxon>
        <taxon>Cyanophyceae</taxon>
        <taxon>Oscillatoriophycideae</taxon>
        <taxon>Oscillatoriales</taxon>
        <taxon>Microcoleaceae</taxon>
        <taxon>Trichodesmium</taxon>
    </lineage>
</organism>
<sequence>MVKKTSFSLNAMVKIVGIGGSLRSSSLSLQALKIVAERVEAIGAEVEILDLGTLKLPFCNGGNEYPEYPDVDKMQQIVKQADGLILVTPEYHGSVSGLMKNALDLMSFEHLDGKVAGFISVLGGQSNANALNHLRLILRWVHAWVIPEQIAIGQARNAFSNDGKILDEKLSERFDKFAQSLVENTRKIRGYS</sequence>
<protein>
    <submittedName>
        <fullName evidence="2">NADPH-dependent FMN reductase</fullName>
    </submittedName>
</protein>
<dbReference type="Gene3D" id="3.40.50.360">
    <property type="match status" value="1"/>
</dbReference>
<dbReference type="GO" id="GO:0010181">
    <property type="term" value="F:FMN binding"/>
    <property type="evidence" value="ECO:0007669"/>
    <property type="project" value="TreeGrafter"/>
</dbReference>
<feature type="domain" description="NADPH-dependent FMN reductase-like" evidence="1">
    <location>
        <begin position="13"/>
        <end position="155"/>
    </location>
</feature>
<dbReference type="InterPro" id="IPR050712">
    <property type="entry name" value="NAD(P)H-dep_reductase"/>
</dbReference>
<dbReference type="GO" id="GO:0005829">
    <property type="term" value="C:cytosol"/>
    <property type="evidence" value="ECO:0007669"/>
    <property type="project" value="TreeGrafter"/>
</dbReference>
<dbReference type="Pfam" id="PF03358">
    <property type="entry name" value="FMN_red"/>
    <property type="match status" value="1"/>
</dbReference>
<reference evidence="2" key="1">
    <citation type="submission" date="2006-06" db="EMBL/GenBank/DDBJ databases">
        <title>Complete sequence of Trichodesmium erythraeum IMS101.</title>
        <authorList>
            <consortium name="US DOE Joint Genome Institute"/>
            <person name="Copeland A."/>
            <person name="Lucas S."/>
            <person name="Lapidus A."/>
            <person name="Barry K."/>
            <person name="Detter J.C."/>
            <person name="Glavina del Rio T."/>
            <person name="Hammon N."/>
            <person name="Israni S."/>
            <person name="Dalin E."/>
            <person name="Tice H."/>
            <person name="Pitluck S."/>
            <person name="Kiss H."/>
            <person name="Munk A.C."/>
            <person name="Brettin T."/>
            <person name="Bruce D."/>
            <person name="Han C."/>
            <person name="Tapia R."/>
            <person name="Gilna P."/>
            <person name="Schmutz J."/>
            <person name="Larimer F."/>
            <person name="Land M."/>
            <person name="Hauser L."/>
            <person name="Kyrpides N."/>
            <person name="Kim E."/>
            <person name="Richardson P."/>
        </authorList>
    </citation>
    <scope>NUCLEOTIDE SEQUENCE [LARGE SCALE GENOMIC DNA]</scope>
    <source>
        <strain evidence="2">IMS101</strain>
    </source>
</reference>
<dbReference type="HOGENOM" id="CLU_055322_1_2_3"/>